<dbReference type="Pfam" id="PF08240">
    <property type="entry name" value="ADH_N"/>
    <property type="match status" value="1"/>
</dbReference>
<dbReference type="AlphaFoldDB" id="A0A6B2NXC1"/>
<organism evidence="2">
    <name type="scientific">Ruegeria sp. PrR005</name>
    <dbReference type="NCBI Taxonomy" id="2706882"/>
    <lineage>
        <taxon>Bacteria</taxon>
        <taxon>Pseudomonadati</taxon>
        <taxon>Pseudomonadota</taxon>
        <taxon>Alphaproteobacteria</taxon>
        <taxon>Rhodobacterales</taxon>
        <taxon>Roseobacteraceae</taxon>
        <taxon>Ruegeria</taxon>
    </lineage>
</organism>
<dbReference type="GO" id="GO:0016491">
    <property type="term" value="F:oxidoreductase activity"/>
    <property type="evidence" value="ECO:0007669"/>
    <property type="project" value="InterPro"/>
</dbReference>
<dbReference type="PANTHER" id="PTHR43677:SF4">
    <property type="entry name" value="QUINONE OXIDOREDUCTASE-LIKE PROTEIN 2"/>
    <property type="match status" value="1"/>
</dbReference>
<dbReference type="Gene3D" id="3.40.50.720">
    <property type="entry name" value="NAD(P)-binding Rossmann-like Domain"/>
    <property type="match status" value="1"/>
</dbReference>
<name>A0A6B2NXC1_9RHOB</name>
<dbReference type="EMBL" id="JAAGOX010000032">
    <property type="protein sequence ID" value="NDW46555.1"/>
    <property type="molecule type" value="Genomic_DNA"/>
</dbReference>
<reference evidence="2" key="1">
    <citation type="submission" date="2020-02" db="EMBL/GenBank/DDBJ databases">
        <title>Delineation of the pyrene-degrading pathway in Roseobacter clade bacteria by genomic analysis.</title>
        <authorList>
            <person name="Zhou H."/>
            <person name="Wang H."/>
        </authorList>
    </citation>
    <scope>NUCLEOTIDE SEQUENCE</scope>
    <source>
        <strain evidence="2">PrR005</strain>
    </source>
</reference>
<protein>
    <submittedName>
        <fullName evidence="2">NADPH:quinone oxidoreductase family protein</fullName>
    </submittedName>
</protein>
<dbReference type="SUPFAM" id="SSF51735">
    <property type="entry name" value="NAD(P)-binding Rossmann-fold domains"/>
    <property type="match status" value="1"/>
</dbReference>
<dbReference type="SUPFAM" id="SSF50129">
    <property type="entry name" value="GroES-like"/>
    <property type="match status" value="1"/>
</dbReference>
<dbReference type="InterPro" id="IPR051397">
    <property type="entry name" value="Zn-ADH-like_protein"/>
</dbReference>
<dbReference type="InterPro" id="IPR036291">
    <property type="entry name" value="NAD(P)-bd_dom_sf"/>
</dbReference>
<proteinExistence type="predicted"/>
<dbReference type="PANTHER" id="PTHR43677">
    <property type="entry name" value="SHORT-CHAIN DEHYDROGENASE/REDUCTASE"/>
    <property type="match status" value="1"/>
</dbReference>
<evidence type="ECO:0000313" key="2">
    <source>
        <dbReference type="EMBL" id="NDW46555.1"/>
    </source>
</evidence>
<dbReference type="InterPro" id="IPR013149">
    <property type="entry name" value="ADH-like_C"/>
</dbReference>
<dbReference type="Gene3D" id="3.90.180.10">
    <property type="entry name" value="Medium-chain alcohol dehydrogenases, catalytic domain"/>
    <property type="match status" value="1"/>
</dbReference>
<dbReference type="CDD" id="cd08241">
    <property type="entry name" value="QOR1"/>
    <property type="match status" value="1"/>
</dbReference>
<evidence type="ECO:0000259" key="1">
    <source>
        <dbReference type="SMART" id="SM00829"/>
    </source>
</evidence>
<dbReference type="SMART" id="SM00829">
    <property type="entry name" value="PKS_ER"/>
    <property type="match status" value="1"/>
</dbReference>
<gene>
    <name evidence="2" type="ORF">G0P99_16510</name>
</gene>
<feature type="domain" description="Enoyl reductase (ER)" evidence="1">
    <location>
        <begin position="11"/>
        <end position="319"/>
    </location>
</feature>
<sequence>MKAWVSGPSPGLEHLDVKEIALPKRDADHLLVRVSHAALNYSDLLMVADTYQVRPPRPFVVGQELAGIVEDAPEGSAFKPGDAVASKVLWGGFAEYALVRQDMAIRVPEGFSLSQAAALPVSYTTALVALDTCARLTPADTVMIHAAAGGVGLAAVEIAAANGATIIATAGSQEKLETAKAHGAHHLVCYRDSDWVDQVKSITGGRGANVILDPVGGEIGENSLRCIAHDGRYLIVGFSSGAMQKLAPHRLLLKRASAIGVYWNHDTDAALLAGLQTKLEGLIAEGHINPLVDERHSIGNLPEALDDLANRRIQGKAVLNADASKGAWA</sequence>
<dbReference type="InterPro" id="IPR011032">
    <property type="entry name" value="GroES-like_sf"/>
</dbReference>
<dbReference type="InterPro" id="IPR020843">
    <property type="entry name" value="ER"/>
</dbReference>
<comment type="caution">
    <text evidence="2">The sequence shown here is derived from an EMBL/GenBank/DDBJ whole genome shotgun (WGS) entry which is preliminary data.</text>
</comment>
<dbReference type="InterPro" id="IPR013154">
    <property type="entry name" value="ADH-like_N"/>
</dbReference>
<dbReference type="Pfam" id="PF00107">
    <property type="entry name" value="ADH_zinc_N"/>
    <property type="match status" value="1"/>
</dbReference>
<accession>A0A6B2NXC1</accession>
<dbReference type="RefSeq" id="WP_164131574.1">
    <property type="nucleotide sequence ID" value="NZ_JAAGOX010000032.1"/>
</dbReference>